<organism evidence="7 8">
    <name type="scientific">Olivibacter ginsenosidimutans</name>
    <dbReference type="NCBI Taxonomy" id="1176537"/>
    <lineage>
        <taxon>Bacteria</taxon>
        <taxon>Pseudomonadati</taxon>
        <taxon>Bacteroidota</taxon>
        <taxon>Sphingobacteriia</taxon>
        <taxon>Sphingobacteriales</taxon>
        <taxon>Sphingobacteriaceae</taxon>
        <taxon>Olivibacter</taxon>
    </lineage>
</organism>
<dbReference type="InterPro" id="IPR039425">
    <property type="entry name" value="RNA_pol_sigma-70-like"/>
</dbReference>
<feature type="domain" description="RNA polymerase sigma-70 region 2" evidence="5">
    <location>
        <begin position="32"/>
        <end position="91"/>
    </location>
</feature>
<dbReference type="NCBIfam" id="TIGR02937">
    <property type="entry name" value="sigma70-ECF"/>
    <property type="match status" value="1"/>
</dbReference>
<dbReference type="InterPro" id="IPR013324">
    <property type="entry name" value="RNA_pol_sigma_r3/r4-like"/>
</dbReference>
<evidence type="ECO:0000259" key="6">
    <source>
        <dbReference type="Pfam" id="PF08281"/>
    </source>
</evidence>
<name>A0ABP9CF50_9SPHI</name>
<keyword evidence="8" id="KW-1185">Reference proteome</keyword>
<dbReference type="EMBL" id="BAABIQ010000044">
    <property type="protein sequence ID" value="GAA4807894.1"/>
    <property type="molecule type" value="Genomic_DNA"/>
</dbReference>
<proteinExistence type="inferred from homology"/>
<dbReference type="SUPFAM" id="SSF88659">
    <property type="entry name" value="Sigma3 and sigma4 domains of RNA polymerase sigma factors"/>
    <property type="match status" value="1"/>
</dbReference>
<reference evidence="8" key="1">
    <citation type="journal article" date="2019" name="Int. J. Syst. Evol. Microbiol.">
        <title>The Global Catalogue of Microorganisms (GCM) 10K type strain sequencing project: providing services to taxonomists for standard genome sequencing and annotation.</title>
        <authorList>
            <consortium name="The Broad Institute Genomics Platform"/>
            <consortium name="The Broad Institute Genome Sequencing Center for Infectious Disease"/>
            <person name="Wu L."/>
            <person name="Ma J."/>
        </authorList>
    </citation>
    <scope>NUCLEOTIDE SEQUENCE [LARGE SCALE GENOMIC DNA]</scope>
    <source>
        <strain evidence="8">JCM 18200</strain>
    </source>
</reference>
<dbReference type="Gene3D" id="1.10.1740.10">
    <property type="match status" value="1"/>
</dbReference>
<sequence length="185" mass="22036">MPAIKAREKQLKSRLISGDEKAFQQLFEWYWEPLYSFCFYYTRDEEGARDLTQTVFASLWEKRTTLGPVNNLQHYLAGMARFQCFHYVRQQVNRKQKTVVIQSRQLLSIGPNYNPEELMEYKQFSDDAERYIESLPEPGKTIFIMSRDLELSYQEIALQRGISVKTVQYHISAMLRMLREKLRKS</sequence>
<evidence type="ECO:0000313" key="7">
    <source>
        <dbReference type="EMBL" id="GAA4807894.1"/>
    </source>
</evidence>
<dbReference type="PANTHER" id="PTHR43133">
    <property type="entry name" value="RNA POLYMERASE ECF-TYPE SIGMA FACTO"/>
    <property type="match status" value="1"/>
</dbReference>
<keyword evidence="2" id="KW-0805">Transcription regulation</keyword>
<feature type="domain" description="RNA polymerase sigma factor 70 region 4 type 2" evidence="6">
    <location>
        <begin position="128"/>
        <end position="173"/>
    </location>
</feature>
<comment type="caution">
    <text evidence="7">The sequence shown here is derived from an EMBL/GenBank/DDBJ whole genome shotgun (WGS) entry which is preliminary data.</text>
</comment>
<dbReference type="RefSeq" id="WP_345235159.1">
    <property type="nucleotide sequence ID" value="NZ_BAABIQ010000044.1"/>
</dbReference>
<dbReference type="Pfam" id="PF04542">
    <property type="entry name" value="Sigma70_r2"/>
    <property type="match status" value="1"/>
</dbReference>
<evidence type="ECO:0000256" key="4">
    <source>
        <dbReference type="ARBA" id="ARBA00023163"/>
    </source>
</evidence>
<dbReference type="Proteomes" id="UP001501411">
    <property type="component" value="Unassembled WGS sequence"/>
</dbReference>
<dbReference type="InterPro" id="IPR013249">
    <property type="entry name" value="RNA_pol_sigma70_r4_t2"/>
</dbReference>
<dbReference type="Gene3D" id="1.10.10.10">
    <property type="entry name" value="Winged helix-like DNA-binding domain superfamily/Winged helix DNA-binding domain"/>
    <property type="match status" value="1"/>
</dbReference>
<evidence type="ECO:0000256" key="3">
    <source>
        <dbReference type="ARBA" id="ARBA00023082"/>
    </source>
</evidence>
<dbReference type="PANTHER" id="PTHR43133:SF46">
    <property type="entry name" value="RNA POLYMERASE SIGMA-70 FACTOR ECF SUBFAMILY"/>
    <property type="match status" value="1"/>
</dbReference>
<keyword evidence="4" id="KW-0804">Transcription</keyword>
<evidence type="ECO:0000313" key="8">
    <source>
        <dbReference type="Proteomes" id="UP001501411"/>
    </source>
</evidence>
<dbReference type="InterPro" id="IPR013325">
    <property type="entry name" value="RNA_pol_sigma_r2"/>
</dbReference>
<protein>
    <submittedName>
        <fullName evidence="7">RNA polymerase sigma-70 factor</fullName>
    </submittedName>
</protein>
<accession>A0ABP9CF50</accession>
<dbReference type="InterPro" id="IPR014284">
    <property type="entry name" value="RNA_pol_sigma-70_dom"/>
</dbReference>
<gene>
    <name evidence="7" type="ORF">GCM10023231_41440</name>
</gene>
<dbReference type="InterPro" id="IPR007627">
    <property type="entry name" value="RNA_pol_sigma70_r2"/>
</dbReference>
<comment type="similarity">
    <text evidence="1">Belongs to the sigma-70 factor family. ECF subfamily.</text>
</comment>
<evidence type="ECO:0000256" key="2">
    <source>
        <dbReference type="ARBA" id="ARBA00023015"/>
    </source>
</evidence>
<keyword evidence="3" id="KW-0731">Sigma factor</keyword>
<dbReference type="InterPro" id="IPR036388">
    <property type="entry name" value="WH-like_DNA-bd_sf"/>
</dbReference>
<dbReference type="SUPFAM" id="SSF88946">
    <property type="entry name" value="Sigma2 domain of RNA polymerase sigma factors"/>
    <property type="match status" value="1"/>
</dbReference>
<dbReference type="InterPro" id="IPR014327">
    <property type="entry name" value="RNA_pol_sigma70_bacteroid"/>
</dbReference>
<dbReference type="Pfam" id="PF08281">
    <property type="entry name" value="Sigma70_r4_2"/>
    <property type="match status" value="1"/>
</dbReference>
<evidence type="ECO:0000259" key="5">
    <source>
        <dbReference type="Pfam" id="PF04542"/>
    </source>
</evidence>
<dbReference type="NCBIfam" id="TIGR02985">
    <property type="entry name" value="Sig70_bacteroi1"/>
    <property type="match status" value="1"/>
</dbReference>
<evidence type="ECO:0000256" key="1">
    <source>
        <dbReference type="ARBA" id="ARBA00010641"/>
    </source>
</evidence>